<keyword evidence="2" id="KW-0732">Signal</keyword>
<comment type="caution">
    <text evidence="4">The sequence shown here is derived from an EMBL/GenBank/DDBJ whole genome shotgun (WGS) entry which is preliminary data.</text>
</comment>
<keyword evidence="5" id="KW-1185">Reference proteome</keyword>
<gene>
    <name evidence="4" type="ORF">AFUS01_LOCUS20293</name>
</gene>
<dbReference type="GO" id="GO:0004222">
    <property type="term" value="F:metalloendopeptidase activity"/>
    <property type="evidence" value="ECO:0007669"/>
    <property type="project" value="UniProtKB-UniRule"/>
</dbReference>
<comment type="cofactor">
    <cofactor evidence="1">
        <name>Zn(2+)</name>
        <dbReference type="ChEBI" id="CHEBI:29105"/>
    </cofactor>
    <text evidence="1">Binds 1 zinc ion per subunit.</text>
</comment>
<accession>A0A8J2P5G8</accession>
<feature type="active site" evidence="1">
    <location>
        <position position="148"/>
    </location>
</feature>
<keyword evidence="1" id="KW-0862">Zinc</keyword>
<proteinExistence type="predicted"/>
<name>A0A8J2P5G8_9HEXA</name>
<dbReference type="PROSITE" id="PS51864">
    <property type="entry name" value="ASTACIN"/>
    <property type="match status" value="1"/>
</dbReference>
<feature type="signal peptide" evidence="2">
    <location>
        <begin position="1"/>
        <end position="16"/>
    </location>
</feature>
<feature type="binding site" evidence="1">
    <location>
        <position position="147"/>
    </location>
    <ligand>
        <name>Zn(2+)</name>
        <dbReference type="ChEBI" id="CHEBI:29105"/>
        <note>catalytic</note>
    </ligand>
</feature>
<evidence type="ECO:0000313" key="5">
    <source>
        <dbReference type="Proteomes" id="UP000708208"/>
    </source>
</evidence>
<feature type="domain" description="Peptidase M12A" evidence="3">
    <location>
        <begin position="47"/>
        <end position="248"/>
    </location>
</feature>
<evidence type="ECO:0000256" key="2">
    <source>
        <dbReference type="SAM" id="SignalP"/>
    </source>
</evidence>
<dbReference type="SMART" id="SM00235">
    <property type="entry name" value="ZnMc"/>
    <property type="match status" value="1"/>
</dbReference>
<dbReference type="GO" id="GO:0008270">
    <property type="term" value="F:zinc ion binding"/>
    <property type="evidence" value="ECO:0007669"/>
    <property type="project" value="UniProtKB-UniRule"/>
</dbReference>
<keyword evidence="1" id="KW-0482">Metalloprotease</keyword>
<keyword evidence="1" id="KW-0378">Hydrolase</keyword>
<dbReference type="AlphaFoldDB" id="A0A8J2P5G8"/>
<feature type="binding site" evidence="1">
    <location>
        <position position="151"/>
    </location>
    <ligand>
        <name>Zn(2+)</name>
        <dbReference type="ChEBI" id="CHEBI:29105"/>
        <note>catalytic</note>
    </ligand>
</feature>
<dbReference type="PANTHER" id="PTHR10127">
    <property type="entry name" value="DISCOIDIN, CUB, EGF, LAMININ , AND ZINC METALLOPROTEASE DOMAIN CONTAINING"/>
    <property type="match status" value="1"/>
</dbReference>
<dbReference type="Pfam" id="PF01400">
    <property type="entry name" value="Astacin"/>
    <property type="match status" value="1"/>
</dbReference>
<dbReference type="CDD" id="cd04280">
    <property type="entry name" value="ZnMc_astacin_like"/>
    <property type="match status" value="1"/>
</dbReference>
<organism evidence="4 5">
    <name type="scientific">Allacma fusca</name>
    <dbReference type="NCBI Taxonomy" id="39272"/>
    <lineage>
        <taxon>Eukaryota</taxon>
        <taxon>Metazoa</taxon>
        <taxon>Ecdysozoa</taxon>
        <taxon>Arthropoda</taxon>
        <taxon>Hexapoda</taxon>
        <taxon>Collembola</taxon>
        <taxon>Symphypleona</taxon>
        <taxon>Sminthuridae</taxon>
        <taxon>Allacma</taxon>
    </lineage>
</organism>
<dbReference type="InterPro" id="IPR034035">
    <property type="entry name" value="Astacin-like_dom"/>
</dbReference>
<comment type="caution">
    <text evidence="1">Lacks conserved residue(s) required for the propagation of feature annotation.</text>
</comment>
<dbReference type="GO" id="GO:0006508">
    <property type="term" value="P:proteolysis"/>
    <property type="evidence" value="ECO:0007669"/>
    <property type="project" value="UniProtKB-KW"/>
</dbReference>
<dbReference type="PANTHER" id="PTHR10127:SF814">
    <property type="entry name" value="MEPRIN A SUBUNIT BETA"/>
    <property type="match status" value="1"/>
</dbReference>
<keyword evidence="1" id="KW-0645">Protease</keyword>
<evidence type="ECO:0000313" key="4">
    <source>
        <dbReference type="EMBL" id="CAG7731719.1"/>
    </source>
</evidence>
<feature type="chain" id="PRO_5035318746" description="Peptidase M12A domain-containing protein" evidence="2">
    <location>
        <begin position="17"/>
        <end position="248"/>
    </location>
</feature>
<dbReference type="Proteomes" id="UP000708208">
    <property type="component" value="Unassembled WGS sequence"/>
</dbReference>
<evidence type="ECO:0000259" key="3">
    <source>
        <dbReference type="PROSITE" id="PS51864"/>
    </source>
</evidence>
<dbReference type="InterPro" id="IPR006026">
    <property type="entry name" value="Peptidase_Metallo"/>
</dbReference>
<keyword evidence="1" id="KW-0479">Metal-binding</keyword>
<dbReference type="InterPro" id="IPR001506">
    <property type="entry name" value="Peptidase_M12A"/>
</dbReference>
<protein>
    <recommendedName>
        <fullName evidence="3">Peptidase M12A domain-containing protein</fullName>
    </recommendedName>
</protein>
<sequence>MLRLTVFTVFLALSSALPAGHRDVRTLKDKNLLVDDIKFPSGWDINSGLIGDQYRWPNRELIYVIDNAFDAGERGIVEAAMNEISSKTCIRFRQRSNENDYVFIQKGEVNSGCWSYVGKIGGQQVLNLQRPEFEGAGHCIWVGTAAHEMIHAIGFYHEQSRYDRDDFVEMDWSNIPQEYHYAFDKYPSSMVDTFGVPYDYSSIMHYDAYAFAIDGRKPTIIPKQPGAKLGNDQLTDYDTQKINRMYNC</sequence>
<feature type="binding site" evidence="1">
    <location>
        <position position="157"/>
    </location>
    <ligand>
        <name>Zn(2+)</name>
        <dbReference type="ChEBI" id="CHEBI:29105"/>
        <note>catalytic</note>
    </ligand>
</feature>
<reference evidence="4" key="1">
    <citation type="submission" date="2021-06" db="EMBL/GenBank/DDBJ databases">
        <authorList>
            <person name="Hodson N. C."/>
            <person name="Mongue J. A."/>
            <person name="Jaron S. K."/>
        </authorList>
    </citation>
    <scope>NUCLEOTIDE SEQUENCE</scope>
</reference>
<evidence type="ECO:0000256" key="1">
    <source>
        <dbReference type="PROSITE-ProRule" id="PRU01211"/>
    </source>
</evidence>
<dbReference type="EMBL" id="CAJVCH010218336">
    <property type="protein sequence ID" value="CAG7731719.1"/>
    <property type="molecule type" value="Genomic_DNA"/>
</dbReference>
<dbReference type="OrthoDB" id="6665824at2759"/>